<evidence type="ECO:0000313" key="2">
    <source>
        <dbReference type="Proteomes" id="UP000298653"/>
    </source>
</evidence>
<sequence length="45" mass="5176">MEQILNKDNLNTAYLQVVRNKGAEGVNGMMYTELKEYLEKNGEII</sequence>
<protein>
    <recommendedName>
        <fullName evidence="3">Retron-type RNA-directed DNA polymerase</fullName>
    </recommendedName>
</protein>
<dbReference type="KEGG" id="arf:AR1Y2_2273"/>
<accession>A0A4P8IG54</accession>
<dbReference type="AlphaFoldDB" id="A0A4P8IG54"/>
<dbReference type="Proteomes" id="UP000298653">
    <property type="component" value="Chromosome"/>
</dbReference>
<name>A0A4P8IG54_9FIRM</name>
<gene>
    <name evidence="1" type="ORF">AR1Y2_2273</name>
</gene>
<proteinExistence type="predicted"/>
<dbReference type="EMBL" id="CP040058">
    <property type="protein sequence ID" value="QCP35727.1"/>
    <property type="molecule type" value="Genomic_DNA"/>
</dbReference>
<evidence type="ECO:0008006" key="3">
    <source>
        <dbReference type="Google" id="ProtNLM"/>
    </source>
</evidence>
<organism evidence="1 2">
    <name type="scientific">Anaerostipes rhamnosivorans</name>
    <dbReference type="NCBI Taxonomy" id="1229621"/>
    <lineage>
        <taxon>Bacteria</taxon>
        <taxon>Bacillati</taxon>
        <taxon>Bacillota</taxon>
        <taxon>Clostridia</taxon>
        <taxon>Lachnospirales</taxon>
        <taxon>Lachnospiraceae</taxon>
        <taxon>Anaerostipes</taxon>
    </lineage>
</organism>
<reference evidence="1 2" key="1">
    <citation type="submission" date="2019-05" db="EMBL/GenBank/DDBJ databases">
        <title>Complete genome sequencing of Anaerostipes rhamnosivorans.</title>
        <authorList>
            <person name="Bui T.P.N."/>
            <person name="de Vos W.M."/>
        </authorList>
    </citation>
    <scope>NUCLEOTIDE SEQUENCE [LARGE SCALE GENOMIC DNA]</scope>
    <source>
        <strain evidence="1 2">1y2</strain>
    </source>
</reference>
<keyword evidence="2" id="KW-1185">Reference proteome</keyword>
<evidence type="ECO:0000313" key="1">
    <source>
        <dbReference type="EMBL" id="QCP35727.1"/>
    </source>
</evidence>